<evidence type="ECO:0000256" key="1">
    <source>
        <dbReference type="SAM" id="MobiDB-lite"/>
    </source>
</evidence>
<organism evidence="2 3">
    <name type="scientific">Rhodococcus erythropolis</name>
    <name type="common">Arthrobacter picolinophilus</name>
    <dbReference type="NCBI Taxonomy" id="1833"/>
    <lineage>
        <taxon>Bacteria</taxon>
        <taxon>Bacillati</taxon>
        <taxon>Actinomycetota</taxon>
        <taxon>Actinomycetes</taxon>
        <taxon>Mycobacteriales</taxon>
        <taxon>Nocardiaceae</taxon>
        <taxon>Rhodococcus</taxon>
        <taxon>Rhodococcus erythropolis group</taxon>
    </lineage>
</organism>
<dbReference type="AlphaFoldDB" id="A0A5N5E1L8"/>
<protein>
    <recommendedName>
        <fullName evidence="4">HNH endonuclease</fullName>
    </recommendedName>
</protein>
<feature type="compositionally biased region" description="Basic and acidic residues" evidence="1">
    <location>
        <begin position="82"/>
        <end position="92"/>
    </location>
</feature>
<evidence type="ECO:0008006" key="4">
    <source>
        <dbReference type="Google" id="ProtNLM"/>
    </source>
</evidence>
<dbReference type="Gene3D" id="1.10.30.50">
    <property type="match status" value="1"/>
</dbReference>
<feature type="region of interest" description="Disordered" evidence="1">
    <location>
        <begin position="53"/>
        <end position="92"/>
    </location>
</feature>
<evidence type="ECO:0000313" key="3">
    <source>
        <dbReference type="Proteomes" id="UP000325576"/>
    </source>
</evidence>
<sequence>MAHTPRSKGRTGRPYRRAVERVKRRSQVCWLCNEAIDMSLKWPDPMSFSADHVESVKSLPPNDPKLTDPKNLMPAHLSCNSRRGDGSREAPRQLRWSRQWLV</sequence>
<accession>A0A5N5E1L8</accession>
<proteinExistence type="predicted"/>
<reference evidence="2 3" key="1">
    <citation type="journal article" date="2017" name="Poromechanics V (2013)">
        <title>Genomic Characterization of the Arsenic-Tolerant Actinobacterium, &lt;i&gt;Rhodococcus erythropolis&lt;/i&gt; S43.</title>
        <authorList>
            <person name="Retamal-Morales G."/>
            <person name="Mehnert M."/>
            <person name="Schwabe R."/>
            <person name="Tischler D."/>
            <person name="Schloemann M."/>
            <person name="Levican G.J."/>
        </authorList>
    </citation>
    <scope>NUCLEOTIDE SEQUENCE [LARGE SCALE GENOMIC DNA]</scope>
    <source>
        <strain evidence="2 3">S43</strain>
    </source>
</reference>
<gene>
    <name evidence="2" type="ORF">BS297_17775</name>
</gene>
<evidence type="ECO:0000313" key="2">
    <source>
        <dbReference type="EMBL" id="KAB2583996.1"/>
    </source>
</evidence>
<dbReference type="Proteomes" id="UP000325576">
    <property type="component" value="Unassembled WGS sequence"/>
</dbReference>
<comment type="caution">
    <text evidence="2">The sequence shown here is derived from an EMBL/GenBank/DDBJ whole genome shotgun (WGS) entry which is preliminary data.</text>
</comment>
<name>A0A5N5E1L8_RHOER</name>
<dbReference type="EMBL" id="MRBO01000482">
    <property type="protein sequence ID" value="KAB2583996.1"/>
    <property type="molecule type" value="Genomic_DNA"/>
</dbReference>